<dbReference type="AlphaFoldDB" id="A0A0J7Y053"/>
<protein>
    <submittedName>
        <fullName evidence="2">Twin-arginine translocation pathway signal</fullName>
    </submittedName>
</protein>
<dbReference type="InterPro" id="IPR010281">
    <property type="entry name" value="DUF885"/>
</dbReference>
<dbReference type="PROSITE" id="PS51318">
    <property type="entry name" value="TAT"/>
    <property type="match status" value="1"/>
</dbReference>
<dbReference type="PANTHER" id="PTHR33361">
    <property type="entry name" value="GLR0591 PROTEIN"/>
    <property type="match status" value="1"/>
</dbReference>
<keyword evidence="1" id="KW-0732">Signal</keyword>
<dbReference type="Pfam" id="PF05960">
    <property type="entry name" value="DUF885"/>
    <property type="match status" value="1"/>
</dbReference>
<dbReference type="PANTHER" id="PTHR33361:SF2">
    <property type="entry name" value="DUF885 DOMAIN-CONTAINING PROTEIN"/>
    <property type="match status" value="1"/>
</dbReference>
<evidence type="ECO:0000313" key="3">
    <source>
        <dbReference type="Proteomes" id="UP000052232"/>
    </source>
</evidence>
<accession>A0A0J7Y053</accession>
<dbReference type="EMBL" id="JACT01000001">
    <property type="protein sequence ID" value="KMS57286.1"/>
    <property type="molecule type" value="Genomic_DNA"/>
</dbReference>
<gene>
    <name evidence="2" type="ORF">V473_03440</name>
</gene>
<name>A0A0J7Y053_9SPHN</name>
<sequence length="627" mass="67337">MRTNRRDFLAAGASALSLTALPARAAAGPDAAAQALLADMAEAMLADAPETASGLGIDTGARAPLKSRLGNKTPAGQAQIAAHVKDRLARLRGIDLAPLSPATRIDVEVVRTAHNTAAEGFAFPFGDMAIMNSNWSYRNSPYAVAQNTGSFVETPDFLDSNHGVKDAADADAYLARLSAYAANLAGETERLKHDAGIGVTAPAFLLDKTLGQMKAVQALPLDQWVPVASLARRTKDMPGDYAAKAQAIVHDQVAPALAAQVAELTRQRATATMDAGVWKLPQGDGYYAWALKAGTTTTMAPDEVHRLGLDQLAALQSEMDGLLGKLGMTKGTVGERMTAMGKDPRYLFPNDDAGRAQILSFIDGRLADIRTRLPRAFATLVPAKLIVKRVPVEIEAGAPGAYAGAGSIDGSVPGNYYINLRDTSIWPRYALPTLCYHEGIPGHIWQGEYSYKLPLIRSLLAFNAYSEGWALYAEQLGDELGAYDGDIAGRLGYLQSIAYRCCRLVVDTGLHAKRWTRDKAIHWFATTNGSTVEDVQGEVDRYCAWPGQACGYKVGHGEIVRLRAQAQQALGDRFDFRLFNDAVVKSGGVPMTVLGQSIDVWVAERRRAQSTASLHVPARKHATLLPI</sequence>
<dbReference type="PATRIC" id="fig|1420583.3.peg.695"/>
<comment type="caution">
    <text evidence="2">The sequence shown here is derived from an EMBL/GenBank/DDBJ whole genome shotgun (WGS) entry which is preliminary data.</text>
</comment>
<feature type="chain" id="PRO_5005291879" evidence="1">
    <location>
        <begin position="26"/>
        <end position="627"/>
    </location>
</feature>
<proteinExistence type="predicted"/>
<evidence type="ECO:0000256" key="1">
    <source>
        <dbReference type="SAM" id="SignalP"/>
    </source>
</evidence>
<organism evidence="2 3">
    <name type="scientific">Sphingobium cupriresistens LL01</name>
    <dbReference type="NCBI Taxonomy" id="1420583"/>
    <lineage>
        <taxon>Bacteria</taxon>
        <taxon>Pseudomonadati</taxon>
        <taxon>Pseudomonadota</taxon>
        <taxon>Alphaproteobacteria</taxon>
        <taxon>Sphingomonadales</taxon>
        <taxon>Sphingomonadaceae</taxon>
        <taxon>Sphingobium</taxon>
    </lineage>
</organism>
<feature type="signal peptide" evidence="1">
    <location>
        <begin position="1"/>
        <end position="25"/>
    </location>
</feature>
<reference evidence="2 3" key="1">
    <citation type="journal article" date="2015" name="G3 (Bethesda)">
        <title>Insights into Ongoing Evolution of the Hexachlorocyclohexane Catabolic Pathway from Comparative Genomics of Ten Sphingomonadaceae Strains.</title>
        <authorList>
            <person name="Pearce S.L."/>
            <person name="Oakeshott J.G."/>
            <person name="Pandey G."/>
        </authorList>
    </citation>
    <scope>NUCLEOTIDE SEQUENCE [LARGE SCALE GENOMIC DNA]</scope>
    <source>
        <strain evidence="2 3">LL01</strain>
    </source>
</reference>
<dbReference type="InterPro" id="IPR006311">
    <property type="entry name" value="TAT_signal"/>
</dbReference>
<dbReference type="RefSeq" id="WP_066600557.1">
    <property type="nucleotide sequence ID" value="NZ_KQ130434.1"/>
</dbReference>
<evidence type="ECO:0000313" key="2">
    <source>
        <dbReference type="EMBL" id="KMS57286.1"/>
    </source>
</evidence>
<dbReference type="STRING" id="1420583.V473_03440"/>
<keyword evidence="3" id="KW-1185">Reference proteome</keyword>
<dbReference type="Proteomes" id="UP000052232">
    <property type="component" value="Unassembled WGS sequence"/>
</dbReference>